<dbReference type="InterPro" id="IPR044730">
    <property type="entry name" value="RNase_H-like_dom_plant"/>
</dbReference>
<keyword evidence="2" id="KW-0808">Transferase</keyword>
<keyword evidence="2" id="KW-0695">RNA-directed DNA polymerase</keyword>
<dbReference type="GO" id="GO:0003964">
    <property type="term" value="F:RNA-directed DNA polymerase activity"/>
    <property type="evidence" value="ECO:0007669"/>
    <property type="project" value="UniProtKB-KW"/>
</dbReference>
<keyword evidence="2" id="KW-0548">Nucleotidyltransferase</keyword>
<gene>
    <name evidence="2" type="ORF">EPI10_004944</name>
</gene>
<dbReference type="CDD" id="cd06222">
    <property type="entry name" value="RNase_H_like"/>
    <property type="match status" value="1"/>
</dbReference>
<dbReference type="Gene3D" id="3.30.420.10">
    <property type="entry name" value="Ribonuclease H-like superfamily/Ribonuclease H"/>
    <property type="match status" value="1"/>
</dbReference>
<proteinExistence type="predicted"/>
<feature type="domain" description="RNase H type-1" evidence="1">
    <location>
        <begin position="75"/>
        <end position="146"/>
    </location>
</feature>
<dbReference type="AlphaFoldDB" id="A0A5B6WLW9"/>
<dbReference type="PANTHER" id="PTHR47074:SF61">
    <property type="entry name" value="RNASE H TYPE-1 DOMAIN-CONTAINING PROTEIN"/>
    <property type="match status" value="1"/>
</dbReference>
<dbReference type="Proteomes" id="UP000325315">
    <property type="component" value="Unassembled WGS sequence"/>
</dbReference>
<dbReference type="Pfam" id="PF13456">
    <property type="entry name" value="RVT_3"/>
    <property type="match status" value="1"/>
</dbReference>
<dbReference type="InterPro" id="IPR002156">
    <property type="entry name" value="RNaseH_domain"/>
</dbReference>
<protein>
    <submittedName>
        <fullName evidence="2">Reverse transcriptase</fullName>
    </submittedName>
</protein>
<evidence type="ECO:0000313" key="3">
    <source>
        <dbReference type="Proteomes" id="UP000325315"/>
    </source>
</evidence>
<dbReference type="EMBL" id="SMMG02000002">
    <property type="protein sequence ID" value="KAA3482720.1"/>
    <property type="molecule type" value="Genomic_DNA"/>
</dbReference>
<sequence length="213" mass="23945">MPSRLIAGERISDLGSSRLSAGVRFRLMPSRSSQEIVRFIHSYIQELDEVRINTSKNSNVKIKWRHPPGNRIKINFDGAFDERSKVSASGVVVRDSSGNILISSTDIQRGVPSAFAAEAIACRRATQIALDMNEEDIIIEGDSLTIGPYIYDIHSMKPRGRRLKFEFIPRSANNPAHVLATESLRRKEGFYLFNNVPEYAVVQARNDSVREPD</sequence>
<reference evidence="2" key="1">
    <citation type="submission" date="2019-08" db="EMBL/GenBank/DDBJ databases">
        <authorList>
            <person name="Liu F."/>
        </authorList>
    </citation>
    <scope>NUCLEOTIDE SEQUENCE [LARGE SCALE GENOMIC DNA]</scope>
    <source>
        <strain evidence="2">PA1801</strain>
        <tissue evidence="2">Leaf</tissue>
    </source>
</reference>
<accession>A0A5B6WLW9</accession>
<dbReference type="InterPro" id="IPR052929">
    <property type="entry name" value="RNase_H-like_EbsB-rel"/>
</dbReference>
<dbReference type="InterPro" id="IPR036397">
    <property type="entry name" value="RNaseH_sf"/>
</dbReference>
<dbReference type="SUPFAM" id="SSF53098">
    <property type="entry name" value="Ribonuclease H-like"/>
    <property type="match status" value="1"/>
</dbReference>
<evidence type="ECO:0000259" key="1">
    <source>
        <dbReference type="Pfam" id="PF13456"/>
    </source>
</evidence>
<dbReference type="InterPro" id="IPR012337">
    <property type="entry name" value="RNaseH-like_sf"/>
</dbReference>
<keyword evidence="3" id="KW-1185">Reference proteome</keyword>
<dbReference type="OrthoDB" id="690769at2759"/>
<dbReference type="GO" id="GO:0003676">
    <property type="term" value="F:nucleic acid binding"/>
    <property type="evidence" value="ECO:0007669"/>
    <property type="project" value="InterPro"/>
</dbReference>
<comment type="caution">
    <text evidence="2">The sequence shown here is derived from an EMBL/GenBank/DDBJ whole genome shotgun (WGS) entry which is preliminary data.</text>
</comment>
<name>A0A5B6WLW9_9ROSI</name>
<dbReference type="GO" id="GO:0004523">
    <property type="term" value="F:RNA-DNA hybrid ribonuclease activity"/>
    <property type="evidence" value="ECO:0007669"/>
    <property type="project" value="InterPro"/>
</dbReference>
<organism evidence="2 3">
    <name type="scientific">Gossypium australe</name>
    <dbReference type="NCBI Taxonomy" id="47621"/>
    <lineage>
        <taxon>Eukaryota</taxon>
        <taxon>Viridiplantae</taxon>
        <taxon>Streptophyta</taxon>
        <taxon>Embryophyta</taxon>
        <taxon>Tracheophyta</taxon>
        <taxon>Spermatophyta</taxon>
        <taxon>Magnoliopsida</taxon>
        <taxon>eudicotyledons</taxon>
        <taxon>Gunneridae</taxon>
        <taxon>Pentapetalae</taxon>
        <taxon>rosids</taxon>
        <taxon>malvids</taxon>
        <taxon>Malvales</taxon>
        <taxon>Malvaceae</taxon>
        <taxon>Malvoideae</taxon>
        <taxon>Gossypium</taxon>
    </lineage>
</organism>
<dbReference type="PANTHER" id="PTHR47074">
    <property type="entry name" value="BNAC02G40300D PROTEIN"/>
    <property type="match status" value="1"/>
</dbReference>
<evidence type="ECO:0000313" key="2">
    <source>
        <dbReference type="EMBL" id="KAA3482720.1"/>
    </source>
</evidence>